<dbReference type="GO" id="GO:0015074">
    <property type="term" value="P:DNA integration"/>
    <property type="evidence" value="ECO:0007669"/>
    <property type="project" value="InterPro"/>
</dbReference>
<dbReference type="InterPro" id="IPR036397">
    <property type="entry name" value="RNaseH_sf"/>
</dbReference>
<evidence type="ECO:0000259" key="1">
    <source>
        <dbReference type="PROSITE" id="PS50994"/>
    </source>
</evidence>
<evidence type="ECO:0000313" key="3">
    <source>
        <dbReference type="WBParaSite" id="PSU_v2.g4267.t1"/>
    </source>
</evidence>
<dbReference type="WBParaSite" id="PSU_v2.g4267.t1">
    <property type="protein sequence ID" value="PSU_v2.g4267.t1"/>
    <property type="gene ID" value="PSU_v2.g4267"/>
</dbReference>
<dbReference type="AlphaFoldDB" id="A0A914YWB7"/>
<dbReference type="Gene3D" id="3.30.420.10">
    <property type="entry name" value="Ribonuclease H-like superfamily/Ribonuclease H"/>
    <property type="match status" value="1"/>
</dbReference>
<dbReference type="Pfam" id="PF18701">
    <property type="entry name" value="DUF5641"/>
    <property type="match status" value="1"/>
</dbReference>
<proteinExistence type="predicted"/>
<protein>
    <submittedName>
        <fullName evidence="3">Integrase catalytic domain-containing protein</fullName>
    </submittedName>
</protein>
<feature type="domain" description="Integrase catalytic" evidence="1">
    <location>
        <begin position="10"/>
        <end position="193"/>
    </location>
</feature>
<name>A0A914YWB7_9BILA</name>
<dbReference type="GO" id="GO:0003676">
    <property type="term" value="F:nucleic acid binding"/>
    <property type="evidence" value="ECO:0007669"/>
    <property type="project" value="InterPro"/>
</dbReference>
<dbReference type="InterPro" id="IPR012337">
    <property type="entry name" value="RNaseH-like_sf"/>
</dbReference>
<dbReference type="InterPro" id="IPR001584">
    <property type="entry name" value="Integrase_cat-core"/>
</dbReference>
<evidence type="ECO:0000313" key="2">
    <source>
        <dbReference type="Proteomes" id="UP000887577"/>
    </source>
</evidence>
<keyword evidence="2" id="KW-1185">Reference proteome</keyword>
<dbReference type="SUPFAM" id="SSF53098">
    <property type="entry name" value="Ribonuclease H-like"/>
    <property type="match status" value="1"/>
</dbReference>
<accession>A0A914YWB7</accession>
<organism evidence="2 3">
    <name type="scientific">Panagrolaimus superbus</name>
    <dbReference type="NCBI Taxonomy" id="310955"/>
    <lineage>
        <taxon>Eukaryota</taxon>
        <taxon>Metazoa</taxon>
        <taxon>Ecdysozoa</taxon>
        <taxon>Nematoda</taxon>
        <taxon>Chromadorea</taxon>
        <taxon>Rhabditida</taxon>
        <taxon>Tylenchina</taxon>
        <taxon>Panagrolaimomorpha</taxon>
        <taxon>Panagrolaimoidea</taxon>
        <taxon>Panagrolaimidae</taxon>
        <taxon>Panagrolaimus</taxon>
    </lineage>
</organism>
<reference evidence="3" key="1">
    <citation type="submission" date="2022-11" db="UniProtKB">
        <authorList>
            <consortium name="WormBaseParasite"/>
        </authorList>
    </citation>
    <scope>IDENTIFICATION</scope>
</reference>
<dbReference type="InterPro" id="IPR040676">
    <property type="entry name" value="DUF5641"/>
</dbReference>
<dbReference type="PANTHER" id="PTHR47331">
    <property type="entry name" value="PHD-TYPE DOMAIN-CONTAINING PROTEIN"/>
    <property type="match status" value="1"/>
</dbReference>
<dbReference type="PROSITE" id="PS50994">
    <property type="entry name" value="INTEGRASE"/>
    <property type="match status" value="1"/>
</dbReference>
<dbReference type="Proteomes" id="UP000887577">
    <property type="component" value="Unplaced"/>
</dbReference>
<sequence length="328" mass="37778">MPSLPSCRIIKTKPFENTGIDYCGPFKIKGGKEKSWIILFTCFTTRLVHLEPVTSMASDDFLSAFRRFIARRGAPQYILTDNAKQFKTTASTLDNIWKNAIIDKKAIHYFNENGITWDFITERAPWKGGLYERLVALVKNAIKHALGQTTLTFNDFWTFLSEVESSINSRPLTYVHSNESFVIRPIDFICPKIHTNLPPTPSDDRSGDPSFMPPNVDGGEGLAERYFKTMEYLDKFWENWSKDYLNLLRERNNDQHKNLRGSLQREPILNETVLVYEPDSPRGLWRKAAITKLLKGSDANVRSVEIKYDDGFVTRRAINHLYPLEESV</sequence>
<dbReference type="Pfam" id="PF00665">
    <property type="entry name" value="rve"/>
    <property type="match status" value="1"/>
</dbReference>